<dbReference type="PRINTS" id="PR00455">
    <property type="entry name" value="HTHTETR"/>
</dbReference>
<evidence type="ECO:0000313" key="4">
    <source>
        <dbReference type="EMBL" id="GAA4102414.1"/>
    </source>
</evidence>
<feature type="DNA-binding region" description="H-T-H motif" evidence="2">
    <location>
        <begin position="46"/>
        <end position="65"/>
    </location>
</feature>
<dbReference type="PROSITE" id="PS01081">
    <property type="entry name" value="HTH_TETR_1"/>
    <property type="match status" value="1"/>
</dbReference>
<dbReference type="Gene3D" id="1.10.357.10">
    <property type="entry name" value="Tetracycline Repressor, domain 2"/>
    <property type="match status" value="1"/>
</dbReference>
<evidence type="ECO:0000259" key="3">
    <source>
        <dbReference type="PROSITE" id="PS50977"/>
    </source>
</evidence>
<dbReference type="InterPro" id="IPR050624">
    <property type="entry name" value="HTH-type_Tx_Regulator"/>
</dbReference>
<name>A0ABP7X2C0_9GAMM</name>
<dbReference type="Proteomes" id="UP001500392">
    <property type="component" value="Unassembled WGS sequence"/>
</dbReference>
<evidence type="ECO:0000256" key="2">
    <source>
        <dbReference type="PROSITE-ProRule" id="PRU00335"/>
    </source>
</evidence>
<organism evidence="4 5">
    <name type="scientific">Zhongshania borealis</name>
    <dbReference type="NCBI Taxonomy" id="889488"/>
    <lineage>
        <taxon>Bacteria</taxon>
        <taxon>Pseudomonadati</taxon>
        <taxon>Pseudomonadota</taxon>
        <taxon>Gammaproteobacteria</taxon>
        <taxon>Cellvibrionales</taxon>
        <taxon>Spongiibacteraceae</taxon>
        <taxon>Zhongshania</taxon>
    </lineage>
</organism>
<keyword evidence="5" id="KW-1185">Reference proteome</keyword>
<dbReference type="InterPro" id="IPR009057">
    <property type="entry name" value="Homeodomain-like_sf"/>
</dbReference>
<dbReference type="RefSeq" id="WP_344937631.1">
    <property type="nucleotide sequence ID" value="NZ_BAABDM010000007.1"/>
</dbReference>
<keyword evidence="1 2" id="KW-0238">DNA-binding</keyword>
<dbReference type="InterPro" id="IPR023772">
    <property type="entry name" value="DNA-bd_HTH_TetR-type_CS"/>
</dbReference>
<comment type="caution">
    <text evidence="4">The sequence shown here is derived from an EMBL/GenBank/DDBJ whole genome shotgun (WGS) entry which is preliminary data.</text>
</comment>
<reference evidence="5" key="1">
    <citation type="journal article" date="2019" name="Int. J. Syst. Evol. Microbiol.">
        <title>The Global Catalogue of Microorganisms (GCM) 10K type strain sequencing project: providing services to taxonomists for standard genome sequencing and annotation.</title>
        <authorList>
            <consortium name="The Broad Institute Genomics Platform"/>
            <consortium name="The Broad Institute Genome Sequencing Center for Infectious Disease"/>
            <person name="Wu L."/>
            <person name="Ma J."/>
        </authorList>
    </citation>
    <scope>NUCLEOTIDE SEQUENCE [LARGE SCALE GENOMIC DNA]</scope>
    <source>
        <strain evidence="5">JCM 17304</strain>
    </source>
</reference>
<feature type="domain" description="HTH tetR-type" evidence="3">
    <location>
        <begin position="23"/>
        <end position="83"/>
    </location>
</feature>
<gene>
    <name evidence="4" type="ORF">GCM10022414_30230</name>
</gene>
<dbReference type="InterPro" id="IPR001647">
    <property type="entry name" value="HTH_TetR"/>
</dbReference>
<sequence>MKKSEDSSKDFAARKLPSQERAQMTVDSIMDATKKILEKEGYAHLTTNHIADVAGVSIGTLYQYFSNKETIIYALIESVVSKAADELRDKLMELMTEPIQVMIPTMTRLLLSIYKENEFVLFRIRYQVPRLKDTYAKLTTENFTFVTNLAYLKQHQIELTVKDLSTALFIVENAITSNCIRYLEKQPSDISEDEFIDELSSMVLKYLTE</sequence>
<accession>A0ABP7X2C0</accession>
<dbReference type="Pfam" id="PF00440">
    <property type="entry name" value="TetR_N"/>
    <property type="match status" value="1"/>
</dbReference>
<dbReference type="PROSITE" id="PS50977">
    <property type="entry name" value="HTH_TETR_2"/>
    <property type="match status" value="1"/>
</dbReference>
<protein>
    <submittedName>
        <fullName evidence="4">TetR/AcrR family transcriptional regulator</fullName>
    </submittedName>
</protein>
<evidence type="ECO:0000256" key="1">
    <source>
        <dbReference type="ARBA" id="ARBA00023125"/>
    </source>
</evidence>
<dbReference type="PANTHER" id="PTHR43479:SF11">
    <property type="entry name" value="ACREF_ENVCD OPERON REPRESSOR-RELATED"/>
    <property type="match status" value="1"/>
</dbReference>
<proteinExistence type="predicted"/>
<dbReference type="EMBL" id="BAABDM010000007">
    <property type="protein sequence ID" value="GAA4102414.1"/>
    <property type="molecule type" value="Genomic_DNA"/>
</dbReference>
<evidence type="ECO:0000313" key="5">
    <source>
        <dbReference type="Proteomes" id="UP001500392"/>
    </source>
</evidence>
<dbReference type="SUPFAM" id="SSF46689">
    <property type="entry name" value="Homeodomain-like"/>
    <property type="match status" value="1"/>
</dbReference>
<dbReference type="PANTHER" id="PTHR43479">
    <property type="entry name" value="ACREF/ENVCD OPERON REPRESSOR-RELATED"/>
    <property type="match status" value="1"/>
</dbReference>